<keyword evidence="2" id="KW-0489">Methyltransferase</keyword>
<evidence type="ECO:0000313" key="7">
    <source>
        <dbReference type="EMBL" id="PIR87474.1"/>
    </source>
</evidence>
<dbReference type="PRINTS" id="PR00507">
    <property type="entry name" value="N12N6MTFRASE"/>
</dbReference>
<evidence type="ECO:0000259" key="6">
    <source>
        <dbReference type="Pfam" id="PF07669"/>
    </source>
</evidence>
<organism evidence="7 8">
    <name type="scientific">Candidatus Harrisonbacteria bacterium CG10_big_fil_rev_8_21_14_0_10_49_15</name>
    <dbReference type="NCBI Taxonomy" id="1974587"/>
    <lineage>
        <taxon>Bacteria</taxon>
        <taxon>Candidatus Harrisoniibacteriota</taxon>
    </lineage>
</organism>
<dbReference type="Proteomes" id="UP000229526">
    <property type="component" value="Unassembled WGS sequence"/>
</dbReference>
<dbReference type="GO" id="GO:0003676">
    <property type="term" value="F:nucleic acid binding"/>
    <property type="evidence" value="ECO:0007669"/>
    <property type="project" value="InterPro"/>
</dbReference>
<name>A0A2H0UM32_9BACT</name>
<feature type="domain" description="Type II methyltransferase M.TaqI-like" evidence="6">
    <location>
        <begin position="495"/>
        <end position="727"/>
    </location>
</feature>
<evidence type="ECO:0000256" key="5">
    <source>
        <dbReference type="ARBA" id="ARBA00047942"/>
    </source>
</evidence>
<evidence type="ECO:0000313" key="8">
    <source>
        <dbReference type="Proteomes" id="UP000229526"/>
    </source>
</evidence>
<dbReference type="EC" id="2.1.1.72" evidence="1"/>
<evidence type="ECO:0000256" key="4">
    <source>
        <dbReference type="ARBA" id="ARBA00022691"/>
    </source>
</evidence>
<gene>
    <name evidence="7" type="ORF">COU11_00450</name>
</gene>
<proteinExistence type="predicted"/>
<dbReference type="InterPro" id="IPR002052">
    <property type="entry name" value="DNA_methylase_N6_adenine_CS"/>
</dbReference>
<dbReference type="AlphaFoldDB" id="A0A2H0UM32"/>
<dbReference type="GO" id="GO:0009007">
    <property type="term" value="F:site-specific DNA-methyltransferase (adenine-specific) activity"/>
    <property type="evidence" value="ECO:0007669"/>
    <property type="project" value="UniProtKB-EC"/>
</dbReference>
<evidence type="ECO:0000256" key="3">
    <source>
        <dbReference type="ARBA" id="ARBA00022679"/>
    </source>
</evidence>
<dbReference type="InterPro" id="IPR011639">
    <property type="entry name" value="MethylTrfase_TaqI-like_dom"/>
</dbReference>
<dbReference type="GO" id="GO:0006304">
    <property type="term" value="P:DNA modification"/>
    <property type="evidence" value="ECO:0007669"/>
    <property type="project" value="InterPro"/>
</dbReference>
<dbReference type="InterPro" id="IPR050953">
    <property type="entry name" value="N4_N6_ade-DNA_methylase"/>
</dbReference>
<reference evidence="8" key="1">
    <citation type="submission" date="2017-09" db="EMBL/GenBank/DDBJ databases">
        <title>Depth-based differentiation of microbial function through sediment-hosted aquifers and enrichment of novel symbionts in the deep terrestrial subsurface.</title>
        <authorList>
            <person name="Probst A.J."/>
            <person name="Ladd B."/>
            <person name="Jarett J.K."/>
            <person name="Geller-Mcgrath D.E."/>
            <person name="Sieber C.M.K."/>
            <person name="Emerson J.B."/>
            <person name="Anantharaman K."/>
            <person name="Thomas B.C."/>
            <person name="Malmstrom R."/>
            <person name="Stieglmeier M."/>
            <person name="Klingl A."/>
            <person name="Woyke T."/>
            <person name="Ryan C.M."/>
            <person name="Banfield J.F."/>
        </authorList>
    </citation>
    <scope>NUCLEOTIDE SEQUENCE [LARGE SCALE GENOMIC DNA]</scope>
</reference>
<dbReference type="EMBL" id="PFBD01000002">
    <property type="protein sequence ID" value="PIR87474.1"/>
    <property type="molecule type" value="Genomic_DNA"/>
</dbReference>
<dbReference type="PANTHER" id="PTHR33841:SF1">
    <property type="entry name" value="DNA METHYLTRANSFERASE A"/>
    <property type="match status" value="1"/>
</dbReference>
<evidence type="ECO:0000256" key="2">
    <source>
        <dbReference type="ARBA" id="ARBA00022603"/>
    </source>
</evidence>
<evidence type="ECO:0000256" key="1">
    <source>
        <dbReference type="ARBA" id="ARBA00011900"/>
    </source>
</evidence>
<sequence>MSTIEIKKRLDPLLRQLSTERSLDVAEKIIAELVGLLDIKVGDRFLVNIPRVDAELSRFQLAPGFARQAAAYELPHEDSKPIDLKLFWVKKASKTNLSWLIGLTPNFEDALSNDYKNIGIDFVVPEACDSITVLLSNRFKVRALELKDHITPTQLEIFAQWAKLSEMEIADQNESKNNLHAKLWESFNFEPINRKFYLELVEHFSILVHHLEKNLGRKPAVMFTTRLIGRLLFTWFLKKKNLVNNDSDYFFVSDPGKQGEYYKSQLEKLFFEILNRDELERSNGDRITPYLNGGLFDISTTDFYGDPKLTFPNGYFNQLFNTLNKYNFTVDESSPEFQHVAIDPEMLGRIFESLLAEQIDENTGNSKKKATGAFYTPRDIVSYMCEQSLIEYLKTKISDSPDRDRRIDELVRMPEAIFRDQDQNKRRDWKPYRDSIIKALEGSKTESPLTVLDPAVGSGAFPMGMLHLLVKVYSRLDPKFEKDISKLKRDILSRSLYGVDIEQTAIEITRLRAWLSIIVDIPEGEKVEPLPNLEFKFVCANTLIPLNNTEQATFFTDHSLKDKLIKIRDDYFRTSSKTKKEKLQKDYLKLTQSASLFDNKKTQQLKSYKPFDISSSSEFYDPELMHGVSAFDIVIGNPPYVRADNPAMKEQRKLIMESKTYQTLYEKWDLYVAFIEKGYNLLNQNGIIEFIIPDAYMASKYAIKSHNYFLQNSIISRINFLNEIKVFEAAVKNIIIEYRKGINSDNIPLKIKHTPTFENFIMLPSKSQKQIGEFAFKINNENKSIGNLVNSIKWGEICYVSVGLVLQSEEKLYKGEFIKEDLISNEQDKIHNKEYVEAKWINKYCVKKNKYLEWNTQRVPAKIRRPTFPELYTPEKIMMGGMTGAVIDGKGLLCNHSIDVSVLWISLKDVNNRSITSSIQKDFKIKETTEFRKKLEDNSSKFGLKYLLAILNSKFANYFLNQVRRSQIGFYPDDLKKLPIKNIALSGQQIFIDLVDQILTLKKQNKEADTKNLEAQIDQLVYKLYGLTEDEIGIVEAS</sequence>
<dbReference type="Pfam" id="PF07669">
    <property type="entry name" value="Eco57I"/>
    <property type="match status" value="1"/>
</dbReference>
<keyword evidence="4" id="KW-0949">S-adenosyl-L-methionine</keyword>
<dbReference type="PANTHER" id="PTHR33841">
    <property type="entry name" value="DNA METHYLTRANSFERASE YEEA-RELATED"/>
    <property type="match status" value="1"/>
</dbReference>
<dbReference type="InterPro" id="IPR029063">
    <property type="entry name" value="SAM-dependent_MTases_sf"/>
</dbReference>
<dbReference type="SUPFAM" id="SSF116734">
    <property type="entry name" value="DNA methylase specificity domain"/>
    <property type="match status" value="1"/>
</dbReference>
<dbReference type="GO" id="GO:0032259">
    <property type="term" value="P:methylation"/>
    <property type="evidence" value="ECO:0007669"/>
    <property type="project" value="UniProtKB-KW"/>
</dbReference>
<comment type="caution">
    <text evidence="7">The sequence shown here is derived from an EMBL/GenBank/DDBJ whole genome shotgun (WGS) entry which is preliminary data.</text>
</comment>
<accession>A0A2H0UM32</accession>
<dbReference type="Gene3D" id="3.40.50.150">
    <property type="entry name" value="Vaccinia Virus protein VP39"/>
    <property type="match status" value="1"/>
</dbReference>
<comment type="catalytic activity">
    <reaction evidence="5">
        <text>a 2'-deoxyadenosine in DNA + S-adenosyl-L-methionine = an N(6)-methyl-2'-deoxyadenosine in DNA + S-adenosyl-L-homocysteine + H(+)</text>
        <dbReference type="Rhea" id="RHEA:15197"/>
        <dbReference type="Rhea" id="RHEA-COMP:12418"/>
        <dbReference type="Rhea" id="RHEA-COMP:12419"/>
        <dbReference type="ChEBI" id="CHEBI:15378"/>
        <dbReference type="ChEBI" id="CHEBI:57856"/>
        <dbReference type="ChEBI" id="CHEBI:59789"/>
        <dbReference type="ChEBI" id="CHEBI:90615"/>
        <dbReference type="ChEBI" id="CHEBI:90616"/>
        <dbReference type="EC" id="2.1.1.72"/>
    </reaction>
</comment>
<dbReference type="SUPFAM" id="SSF53335">
    <property type="entry name" value="S-adenosyl-L-methionine-dependent methyltransferases"/>
    <property type="match status" value="1"/>
</dbReference>
<keyword evidence="3" id="KW-0808">Transferase</keyword>
<protein>
    <recommendedName>
        <fullName evidence="1">site-specific DNA-methyltransferase (adenine-specific)</fullName>
        <ecNumber evidence="1">2.1.1.72</ecNumber>
    </recommendedName>
</protein>
<dbReference type="PROSITE" id="PS00092">
    <property type="entry name" value="N6_MTASE"/>
    <property type="match status" value="1"/>
</dbReference>